<dbReference type="GO" id="GO:0034040">
    <property type="term" value="F:ATPase-coupled lipid transmembrane transporter activity"/>
    <property type="evidence" value="ECO:0007669"/>
    <property type="project" value="TreeGrafter"/>
</dbReference>
<keyword evidence="4" id="KW-0812">Transmembrane</keyword>
<keyword evidence="8" id="KW-0472">Membrane</keyword>
<accession>A0A094PU51</accession>
<dbReference type="GO" id="GO:0005886">
    <property type="term" value="C:plasma membrane"/>
    <property type="evidence" value="ECO:0007669"/>
    <property type="project" value="UniProtKB-SubCell"/>
</dbReference>
<dbReference type="GO" id="GO:0016887">
    <property type="term" value="F:ATP hydrolysis activity"/>
    <property type="evidence" value="ECO:0007669"/>
    <property type="project" value="InterPro"/>
</dbReference>
<evidence type="ECO:0000256" key="6">
    <source>
        <dbReference type="ARBA" id="ARBA00022840"/>
    </source>
</evidence>
<feature type="non-terminal residue" evidence="10">
    <location>
        <position position="1"/>
    </location>
</feature>
<dbReference type="InterPro" id="IPR039421">
    <property type="entry name" value="Type_1_exporter"/>
</dbReference>
<reference evidence="10" key="1">
    <citation type="submission" date="2014-05" db="EMBL/GenBank/DDBJ databases">
        <title>Key roles for freshwater Actinobacteria revealed by deep metagenomic sequencing.</title>
        <authorList>
            <person name="Ghai R."/>
            <person name="Mizuno C.M."/>
            <person name="Picazo A."/>
            <person name="Camacho A."/>
            <person name="Rodriguez-Valera F."/>
        </authorList>
    </citation>
    <scope>NUCLEOTIDE SEQUENCE</scope>
</reference>
<sequence length="245" mass="26437">GFKATVSLKNITFYYPGTSQPALDDISLEVIEGETIAIVGSSGAGKTTLVDLILGILSPNSGTVEVSDTNPLDAISKWPGAISYVPQEVFMANGSFLDNVVMGFDPKYANIENVKVALQLAHLNAHVENQPANLDTLIGERGTSLSGGQRQRLGIARALYTKPKLLVLDEATSALDGQTEADISHSIQRLRGEVTLLVIAHRLSTIKSADRIYYLEKGRLVAVGSFDEVRRQIPDFDQQAKLMGL</sequence>
<dbReference type="PROSITE" id="PS50893">
    <property type="entry name" value="ABC_TRANSPORTER_2"/>
    <property type="match status" value="1"/>
</dbReference>
<dbReference type="PANTHER" id="PTHR24221">
    <property type="entry name" value="ATP-BINDING CASSETTE SUB-FAMILY B"/>
    <property type="match status" value="1"/>
</dbReference>
<dbReference type="Pfam" id="PF00005">
    <property type="entry name" value="ABC_tran"/>
    <property type="match status" value="1"/>
</dbReference>
<evidence type="ECO:0000256" key="1">
    <source>
        <dbReference type="ARBA" id="ARBA00004651"/>
    </source>
</evidence>
<proteinExistence type="predicted"/>
<dbReference type="InterPro" id="IPR027417">
    <property type="entry name" value="P-loop_NTPase"/>
</dbReference>
<feature type="domain" description="ABC transporter" evidence="9">
    <location>
        <begin position="6"/>
        <end position="242"/>
    </location>
</feature>
<dbReference type="InterPro" id="IPR003439">
    <property type="entry name" value="ABC_transporter-like_ATP-bd"/>
</dbReference>
<keyword evidence="6" id="KW-0067">ATP-binding</keyword>
<evidence type="ECO:0000256" key="7">
    <source>
        <dbReference type="ARBA" id="ARBA00022989"/>
    </source>
</evidence>
<dbReference type="SUPFAM" id="SSF52540">
    <property type="entry name" value="P-loop containing nucleoside triphosphate hydrolases"/>
    <property type="match status" value="1"/>
</dbReference>
<name>A0A094PU51_9ZZZZ</name>
<evidence type="ECO:0000313" key="10">
    <source>
        <dbReference type="EMBL" id="KGA15295.1"/>
    </source>
</evidence>
<evidence type="ECO:0000256" key="5">
    <source>
        <dbReference type="ARBA" id="ARBA00022741"/>
    </source>
</evidence>
<keyword evidence="2" id="KW-0813">Transport</keyword>
<comment type="caution">
    <text evidence="10">The sequence shown here is derived from an EMBL/GenBank/DDBJ whole genome shotgun (WGS) entry which is preliminary data.</text>
</comment>
<evidence type="ECO:0000259" key="9">
    <source>
        <dbReference type="PROSITE" id="PS50893"/>
    </source>
</evidence>
<evidence type="ECO:0000256" key="4">
    <source>
        <dbReference type="ARBA" id="ARBA00022692"/>
    </source>
</evidence>
<keyword evidence="5" id="KW-0547">Nucleotide-binding</keyword>
<gene>
    <name evidence="10" type="ORF">GM50_17630</name>
</gene>
<evidence type="ECO:0000256" key="8">
    <source>
        <dbReference type="ARBA" id="ARBA00023136"/>
    </source>
</evidence>
<dbReference type="SMART" id="SM00382">
    <property type="entry name" value="AAA"/>
    <property type="match status" value="1"/>
</dbReference>
<dbReference type="InterPro" id="IPR017871">
    <property type="entry name" value="ABC_transporter-like_CS"/>
</dbReference>
<dbReference type="EMBL" id="JNSK01000100">
    <property type="protein sequence ID" value="KGA15295.1"/>
    <property type="molecule type" value="Genomic_DNA"/>
</dbReference>
<evidence type="ECO:0000256" key="2">
    <source>
        <dbReference type="ARBA" id="ARBA00022448"/>
    </source>
</evidence>
<protein>
    <recommendedName>
        <fullName evidence="9">ABC transporter domain-containing protein</fullName>
    </recommendedName>
</protein>
<dbReference type="GO" id="GO:0005524">
    <property type="term" value="F:ATP binding"/>
    <property type="evidence" value="ECO:0007669"/>
    <property type="project" value="UniProtKB-KW"/>
</dbReference>
<evidence type="ECO:0000256" key="3">
    <source>
        <dbReference type="ARBA" id="ARBA00022475"/>
    </source>
</evidence>
<organism evidence="10">
    <name type="scientific">freshwater metagenome</name>
    <dbReference type="NCBI Taxonomy" id="449393"/>
    <lineage>
        <taxon>unclassified sequences</taxon>
        <taxon>metagenomes</taxon>
        <taxon>ecological metagenomes</taxon>
    </lineage>
</organism>
<dbReference type="FunFam" id="3.40.50.300:FF:000299">
    <property type="entry name" value="ABC transporter ATP-binding protein/permease"/>
    <property type="match status" value="1"/>
</dbReference>
<comment type="subcellular location">
    <subcellularLocation>
        <location evidence="1">Cell membrane</location>
        <topology evidence="1">Multi-pass membrane protein</topology>
    </subcellularLocation>
</comment>
<dbReference type="AlphaFoldDB" id="A0A094PU51"/>
<dbReference type="PANTHER" id="PTHR24221:SF654">
    <property type="entry name" value="ATP-BINDING CASSETTE SUB-FAMILY B MEMBER 6"/>
    <property type="match status" value="1"/>
</dbReference>
<dbReference type="Gene3D" id="3.40.50.300">
    <property type="entry name" value="P-loop containing nucleotide triphosphate hydrolases"/>
    <property type="match status" value="1"/>
</dbReference>
<dbReference type="PROSITE" id="PS00211">
    <property type="entry name" value="ABC_TRANSPORTER_1"/>
    <property type="match status" value="1"/>
</dbReference>
<keyword evidence="7" id="KW-1133">Transmembrane helix</keyword>
<dbReference type="InterPro" id="IPR003593">
    <property type="entry name" value="AAA+_ATPase"/>
</dbReference>
<keyword evidence="3" id="KW-1003">Cell membrane</keyword>